<feature type="chain" id="PRO_5042237525" description="DUF3108 domain-containing protein" evidence="1">
    <location>
        <begin position="22"/>
        <end position="254"/>
    </location>
</feature>
<evidence type="ECO:0000313" key="3">
    <source>
        <dbReference type="Proteomes" id="UP001241110"/>
    </source>
</evidence>
<dbReference type="AlphaFoldDB" id="A0AAE3QUH5"/>
<accession>A0AAE3QUH5</accession>
<evidence type="ECO:0000256" key="1">
    <source>
        <dbReference type="SAM" id="SignalP"/>
    </source>
</evidence>
<dbReference type="EMBL" id="JASJOS010000022">
    <property type="protein sequence ID" value="MDJ1485715.1"/>
    <property type="molecule type" value="Genomic_DNA"/>
</dbReference>
<keyword evidence="1" id="KW-0732">Signal</keyword>
<sequence>MTKTIPSLLFILFLCITQVQAGWYECYTYKGSISKYPITLSIQVRDGFFGEKDKKDFNLIGVYKYDAYNTPIRLEGKLNRQTKKVVLYEVNDQKQRITFEFEFSEKMSTGAWKNLSTQKTFPLHLNYVSKLIELTPESAIVNNEVLQTNSLENYYFIGIYSKKPGEDRVHMDKLKIINKKDNTLFQVIDFSSVETQTGNIKTIVYDNVEVYNPHKKEFLVWNDIGRMGGYLTVAFNPKTQKFKLDPEPQIDGPE</sequence>
<evidence type="ECO:0008006" key="4">
    <source>
        <dbReference type="Google" id="ProtNLM"/>
    </source>
</evidence>
<evidence type="ECO:0000313" key="2">
    <source>
        <dbReference type="EMBL" id="MDJ1485715.1"/>
    </source>
</evidence>
<comment type="caution">
    <text evidence="2">The sequence shown here is derived from an EMBL/GenBank/DDBJ whole genome shotgun (WGS) entry which is preliminary data.</text>
</comment>
<proteinExistence type="predicted"/>
<dbReference type="RefSeq" id="WP_313988634.1">
    <property type="nucleotide sequence ID" value="NZ_JASJOS010000022.1"/>
</dbReference>
<protein>
    <recommendedName>
        <fullName evidence="4">DUF3108 domain-containing protein</fullName>
    </recommendedName>
</protein>
<organism evidence="2 3">
    <name type="scientific">Xanthocytophaga flava</name>
    <dbReference type="NCBI Taxonomy" id="3048013"/>
    <lineage>
        <taxon>Bacteria</taxon>
        <taxon>Pseudomonadati</taxon>
        <taxon>Bacteroidota</taxon>
        <taxon>Cytophagia</taxon>
        <taxon>Cytophagales</taxon>
        <taxon>Rhodocytophagaceae</taxon>
        <taxon>Xanthocytophaga</taxon>
    </lineage>
</organism>
<feature type="signal peptide" evidence="1">
    <location>
        <begin position="1"/>
        <end position="21"/>
    </location>
</feature>
<name>A0AAE3QUH5_9BACT</name>
<dbReference type="Proteomes" id="UP001241110">
    <property type="component" value="Unassembled WGS sequence"/>
</dbReference>
<reference evidence="2" key="1">
    <citation type="submission" date="2023-05" db="EMBL/GenBank/DDBJ databases">
        <authorList>
            <person name="Zhang X."/>
        </authorList>
    </citation>
    <scope>NUCLEOTIDE SEQUENCE</scope>
    <source>
        <strain evidence="2">YF14B1</strain>
    </source>
</reference>
<gene>
    <name evidence="2" type="ORF">QNI16_34865</name>
</gene>